<dbReference type="SMART" id="SM00460">
    <property type="entry name" value="TGc"/>
    <property type="match status" value="1"/>
</dbReference>
<protein>
    <recommendedName>
        <fullName evidence="1">Transglutaminase-like domain-containing protein</fullName>
    </recommendedName>
</protein>
<dbReference type="HOGENOM" id="CLU_064253_1_0_5"/>
<reference evidence="2 3" key="1">
    <citation type="journal article" date="2007" name="J. Bacteriol.">
        <title>The complete genome sequence of Roseobacter denitrificans reveals a mixotrophic rather than photosynthetic metabolism.</title>
        <authorList>
            <person name="Swingley W.D."/>
            <person name="Sadekar S."/>
            <person name="Mastrian S.D."/>
            <person name="Matthies H.J."/>
            <person name="Hao J."/>
            <person name="Ramos H."/>
            <person name="Acharya C.R."/>
            <person name="Conrad A.L."/>
            <person name="Taylor H.L."/>
            <person name="Dejesa L.C."/>
            <person name="Shah M.K."/>
            <person name="O'huallachain M.E."/>
            <person name="Lince M.T."/>
            <person name="Blankenship R.E."/>
            <person name="Beatty J.T."/>
            <person name="Touchman J.W."/>
        </authorList>
    </citation>
    <scope>NUCLEOTIDE SEQUENCE [LARGE SCALE GENOMIC DNA]</scope>
    <source>
        <strain evidence="3">ATCC 33942 / OCh 114</strain>
    </source>
</reference>
<evidence type="ECO:0000259" key="1">
    <source>
        <dbReference type="SMART" id="SM00460"/>
    </source>
</evidence>
<keyword evidence="3" id="KW-1185">Reference proteome</keyword>
<dbReference type="KEGG" id="rde:RD1_4008"/>
<dbReference type="STRING" id="375451.RD1_4008"/>
<dbReference type="Gene3D" id="3.10.620.30">
    <property type="match status" value="1"/>
</dbReference>
<name>Q160Y7_ROSDO</name>
<organism evidence="2 3">
    <name type="scientific">Roseobacter denitrificans (strain ATCC 33942 / OCh 114)</name>
    <name type="common">Erythrobacter sp. (strain OCh 114)</name>
    <name type="synonym">Roseobacter denitrificans</name>
    <dbReference type="NCBI Taxonomy" id="375451"/>
    <lineage>
        <taxon>Bacteria</taxon>
        <taxon>Pseudomonadati</taxon>
        <taxon>Pseudomonadota</taxon>
        <taxon>Alphaproteobacteria</taxon>
        <taxon>Rhodobacterales</taxon>
        <taxon>Roseobacteraceae</taxon>
        <taxon>Roseobacter</taxon>
    </lineage>
</organism>
<evidence type="ECO:0000313" key="2">
    <source>
        <dbReference type="EMBL" id="ABG33456.1"/>
    </source>
</evidence>
<dbReference type="SUPFAM" id="SSF54001">
    <property type="entry name" value="Cysteine proteinases"/>
    <property type="match status" value="1"/>
</dbReference>
<gene>
    <name evidence="2" type="ordered locus">RD1_4008</name>
</gene>
<dbReference type="PANTHER" id="PTHR33490:SF12">
    <property type="entry name" value="BLL5557 PROTEIN"/>
    <property type="match status" value="1"/>
</dbReference>
<dbReference type="PANTHER" id="PTHR33490">
    <property type="entry name" value="BLR5614 PROTEIN-RELATED"/>
    <property type="match status" value="1"/>
</dbReference>
<dbReference type="InterPro" id="IPR002931">
    <property type="entry name" value="Transglutaminase-like"/>
</dbReference>
<proteinExistence type="predicted"/>
<dbReference type="InterPro" id="IPR038765">
    <property type="entry name" value="Papain-like_cys_pep_sf"/>
</dbReference>
<dbReference type="eggNOG" id="COG1305">
    <property type="taxonomic scope" value="Bacteria"/>
</dbReference>
<dbReference type="Pfam" id="PF01841">
    <property type="entry name" value="Transglut_core"/>
    <property type="match status" value="1"/>
</dbReference>
<accession>Q160Y7</accession>
<dbReference type="Gene3D" id="2.60.40.2250">
    <property type="match status" value="1"/>
</dbReference>
<feature type="domain" description="Transglutaminase-like" evidence="1">
    <location>
        <begin position="164"/>
        <end position="224"/>
    </location>
</feature>
<dbReference type="Proteomes" id="UP000007029">
    <property type="component" value="Chromosome"/>
</dbReference>
<evidence type="ECO:0000313" key="3">
    <source>
        <dbReference type="Proteomes" id="UP000007029"/>
    </source>
</evidence>
<dbReference type="AlphaFoldDB" id="Q160Y7"/>
<sequence length="266" mass="29341">MTHGLFVDLLIKTHLRYAVPQPSDLLLQIEVLSDAQQTCRHTRLHLNKDLPQREIPGADTAGPRRWVQCDALFDCRYETQVRIMRHEAPIETLPETPRLAIPGDVIPYMMPSRYCQSDLFLDFVATRFADLTGGALVNALSTWVSTHFTYDNSVSHSGTTATDSFASLSGVCRDYAHVLIALARAGGIPARFVSAYAPDVRPQDFHALVEVHLAGDWHIVDPTGMARPSEVAKICVGRDAGDASFLTSYGAIDLIEQSVDVVRLPT</sequence>
<dbReference type="EMBL" id="CP000362">
    <property type="protein sequence ID" value="ABG33456.1"/>
    <property type="molecule type" value="Genomic_DNA"/>
</dbReference>